<dbReference type="AlphaFoldDB" id="A0A3P1XL43"/>
<dbReference type="InterPro" id="IPR026408">
    <property type="entry name" value="GG_sam_targ_CFB"/>
</dbReference>
<dbReference type="EMBL" id="RQYS01000041">
    <property type="protein sequence ID" value="RRD59504.1"/>
    <property type="molecule type" value="Genomic_DNA"/>
</dbReference>
<sequence>MKLQKLKLNKLAENSLANREMKELIGGNFCTCGCHYANSGGSSYDANGSANNAGNLQSYGGGDPYLDEVVVIGQKP</sequence>
<name>A0A3P1XL43_TANFO</name>
<organism evidence="1 2">
    <name type="scientific">Tannerella forsythia</name>
    <name type="common">Bacteroides forsythus</name>
    <dbReference type="NCBI Taxonomy" id="28112"/>
    <lineage>
        <taxon>Bacteria</taxon>
        <taxon>Pseudomonadati</taxon>
        <taxon>Bacteroidota</taxon>
        <taxon>Bacteroidia</taxon>
        <taxon>Bacteroidales</taxon>
        <taxon>Tannerellaceae</taxon>
        <taxon>Tannerella</taxon>
    </lineage>
</organism>
<protein>
    <submittedName>
        <fullName evidence="1">RSAM-modified peptide</fullName>
    </submittedName>
</protein>
<dbReference type="RefSeq" id="WP_081691750.1">
    <property type="nucleotide sequence ID" value="NZ_RQYS01000041.1"/>
</dbReference>
<dbReference type="Proteomes" id="UP000278609">
    <property type="component" value="Unassembled WGS sequence"/>
</dbReference>
<evidence type="ECO:0000313" key="1">
    <source>
        <dbReference type="EMBL" id="RRD59504.1"/>
    </source>
</evidence>
<proteinExistence type="predicted"/>
<evidence type="ECO:0000313" key="2">
    <source>
        <dbReference type="Proteomes" id="UP000278609"/>
    </source>
</evidence>
<gene>
    <name evidence="1" type="ORF">EII40_09590</name>
</gene>
<dbReference type="NCBIfam" id="TIGR04149">
    <property type="entry name" value="GG_sam_targ_CFB"/>
    <property type="match status" value="1"/>
</dbReference>
<reference evidence="1 2" key="1">
    <citation type="submission" date="2018-11" db="EMBL/GenBank/DDBJ databases">
        <title>Genomes From Bacteria Associated with the Canine Oral Cavity: a Test Case for Automated Genome-Based Taxonomic Assignment.</title>
        <authorList>
            <person name="Coil D.A."/>
            <person name="Jospin G."/>
            <person name="Darling A.E."/>
            <person name="Wallis C."/>
            <person name="Davis I.J."/>
            <person name="Harris S."/>
            <person name="Eisen J.A."/>
            <person name="Holcombe L.J."/>
            <person name="O'Flynn C."/>
        </authorList>
    </citation>
    <scope>NUCLEOTIDE SEQUENCE [LARGE SCALE GENOMIC DNA]</scope>
    <source>
        <strain evidence="1 2">OH2617_COT-023</strain>
    </source>
</reference>
<accession>A0A3P1XL43</accession>
<dbReference type="OrthoDB" id="1100806at2"/>
<comment type="caution">
    <text evidence="1">The sequence shown here is derived from an EMBL/GenBank/DDBJ whole genome shotgun (WGS) entry which is preliminary data.</text>
</comment>